<sequence length="78" mass="8628">MTNGRVDETLHEVAAQLAEAKATLPDAESLVSLLEEAGEDTAEVRALVIETRNRILQWERTLQRRGVTLPSAEPTTEE</sequence>
<gene>
    <name evidence="1" type="ORF">LCGC14_2089650</name>
</gene>
<proteinExistence type="predicted"/>
<accession>A0A0F9EDD8</accession>
<organism evidence="1">
    <name type="scientific">marine sediment metagenome</name>
    <dbReference type="NCBI Taxonomy" id="412755"/>
    <lineage>
        <taxon>unclassified sequences</taxon>
        <taxon>metagenomes</taxon>
        <taxon>ecological metagenomes</taxon>
    </lineage>
</organism>
<reference evidence="1" key="1">
    <citation type="journal article" date="2015" name="Nature">
        <title>Complex archaea that bridge the gap between prokaryotes and eukaryotes.</title>
        <authorList>
            <person name="Spang A."/>
            <person name="Saw J.H."/>
            <person name="Jorgensen S.L."/>
            <person name="Zaremba-Niedzwiedzka K."/>
            <person name="Martijn J."/>
            <person name="Lind A.E."/>
            <person name="van Eijk R."/>
            <person name="Schleper C."/>
            <person name="Guy L."/>
            <person name="Ettema T.J."/>
        </authorList>
    </citation>
    <scope>NUCLEOTIDE SEQUENCE</scope>
</reference>
<name>A0A0F9EDD8_9ZZZZ</name>
<dbReference type="AlphaFoldDB" id="A0A0F9EDD8"/>
<evidence type="ECO:0000313" key="1">
    <source>
        <dbReference type="EMBL" id="KKL71964.1"/>
    </source>
</evidence>
<dbReference type="EMBL" id="LAZR01025423">
    <property type="protein sequence ID" value="KKL71964.1"/>
    <property type="molecule type" value="Genomic_DNA"/>
</dbReference>
<comment type="caution">
    <text evidence="1">The sequence shown here is derived from an EMBL/GenBank/DDBJ whole genome shotgun (WGS) entry which is preliminary data.</text>
</comment>
<protein>
    <submittedName>
        <fullName evidence="1">Uncharacterized protein</fullName>
    </submittedName>
</protein>